<keyword evidence="2" id="KW-0346">Stress response</keyword>
<dbReference type="InterPro" id="IPR036869">
    <property type="entry name" value="J_dom_sf"/>
</dbReference>
<dbReference type="RefSeq" id="WP_041060776.1">
    <property type="nucleotide sequence ID" value="NZ_JXAL01000004.1"/>
</dbReference>
<evidence type="ECO:0000313" key="4">
    <source>
        <dbReference type="EMBL" id="KIL36874.1"/>
    </source>
</evidence>
<proteinExistence type="predicted"/>
<dbReference type="Proteomes" id="UP000054526">
    <property type="component" value="Unassembled WGS sequence"/>
</dbReference>
<dbReference type="Gene3D" id="1.10.287.110">
    <property type="entry name" value="DnaJ domain"/>
    <property type="match status" value="1"/>
</dbReference>
<keyword evidence="3" id="KW-0472">Membrane</keyword>
<name>A0ABR5A775_9BACL</name>
<evidence type="ECO:0000256" key="1">
    <source>
        <dbReference type="ARBA" id="ARBA00022705"/>
    </source>
</evidence>
<keyword evidence="5" id="KW-1185">Reference proteome</keyword>
<protein>
    <recommendedName>
        <fullName evidence="6">J domain-containing protein</fullName>
    </recommendedName>
</protein>
<comment type="caution">
    <text evidence="4">The sequence shown here is derived from an EMBL/GenBank/DDBJ whole genome shotgun (WGS) entry which is preliminary data.</text>
</comment>
<keyword evidence="1" id="KW-0235">DNA replication</keyword>
<keyword evidence="3" id="KW-1133">Transmembrane helix</keyword>
<evidence type="ECO:0000256" key="3">
    <source>
        <dbReference type="SAM" id="Phobius"/>
    </source>
</evidence>
<evidence type="ECO:0000313" key="5">
    <source>
        <dbReference type="Proteomes" id="UP000054526"/>
    </source>
</evidence>
<evidence type="ECO:0008006" key="6">
    <source>
        <dbReference type="Google" id="ProtNLM"/>
    </source>
</evidence>
<gene>
    <name evidence="4" type="ORF">SD71_05625</name>
</gene>
<reference evidence="4 5" key="1">
    <citation type="submission" date="2014-12" db="EMBL/GenBank/DDBJ databases">
        <title>Draft genome sequence of Cohnella kolymensis strain B-2846.</title>
        <authorList>
            <person name="Karlyshev A.V."/>
            <person name="Kudryashova E.B."/>
        </authorList>
    </citation>
    <scope>NUCLEOTIDE SEQUENCE [LARGE SCALE GENOMIC DNA]</scope>
    <source>
        <strain evidence="4 5">VKM B-2846</strain>
    </source>
</reference>
<feature type="transmembrane region" description="Helical" evidence="3">
    <location>
        <begin position="84"/>
        <end position="103"/>
    </location>
</feature>
<accession>A0ABR5A775</accession>
<sequence>MEELKKAYETLGLSENASREEVENRYFLLLKKARAQQNRSNSNDASEGAPDLGDINRAYKLIIGVETEKGSTEAKQGKISHFFYYYKFHVIAVILLILVAGFFTKQTIDKKNEEAKLPPANLSVTAFGSFLAADPAVLEKNMLALVPEWKRIKTTVSYVPKEILSQQDMALQQKSVLNLMTEKSELYILDETSFKSLVNQHLFQKLDTLDGWSSIQAPPDRIRAIRTDEDSKEEPYGIDITGSPALKSLQTNGERQILAVRAANEKWTETRKLLEKLVQSVKPQ</sequence>
<keyword evidence="3" id="KW-0812">Transmembrane</keyword>
<organism evidence="4 5">
    <name type="scientific">Cohnella kolymensis</name>
    <dbReference type="NCBI Taxonomy" id="1590652"/>
    <lineage>
        <taxon>Bacteria</taxon>
        <taxon>Bacillati</taxon>
        <taxon>Bacillota</taxon>
        <taxon>Bacilli</taxon>
        <taxon>Bacillales</taxon>
        <taxon>Paenibacillaceae</taxon>
        <taxon>Cohnella</taxon>
    </lineage>
</organism>
<evidence type="ECO:0000256" key="2">
    <source>
        <dbReference type="ARBA" id="ARBA00023016"/>
    </source>
</evidence>
<dbReference type="EMBL" id="JXAL01000004">
    <property type="protein sequence ID" value="KIL36874.1"/>
    <property type="molecule type" value="Genomic_DNA"/>
</dbReference>